<feature type="region of interest" description="Disordered" evidence="1">
    <location>
        <begin position="325"/>
        <end position="360"/>
    </location>
</feature>
<evidence type="ECO:0000256" key="2">
    <source>
        <dbReference type="SAM" id="SignalP"/>
    </source>
</evidence>
<proteinExistence type="predicted"/>
<feature type="compositionally biased region" description="Polar residues" evidence="1">
    <location>
        <begin position="117"/>
        <end position="129"/>
    </location>
</feature>
<gene>
    <name evidence="3" type="ORF">Q9L58_007964</name>
</gene>
<accession>A0ABR3GB23</accession>
<protein>
    <submittedName>
        <fullName evidence="3">Uncharacterized protein</fullName>
    </submittedName>
</protein>
<comment type="caution">
    <text evidence="3">The sequence shown here is derived from an EMBL/GenBank/DDBJ whole genome shotgun (WGS) entry which is preliminary data.</text>
</comment>
<feature type="signal peptide" evidence="2">
    <location>
        <begin position="1"/>
        <end position="18"/>
    </location>
</feature>
<feature type="region of interest" description="Disordered" evidence="1">
    <location>
        <begin position="255"/>
        <end position="298"/>
    </location>
</feature>
<evidence type="ECO:0000313" key="3">
    <source>
        <dbReference type="EMBL" id="KAL0633125.1"/>
    </source>
</evidence>
<feature type="compositionally biased region" description="Basic residues" evidence="1">
    <location>
        <begin position="162"/>
        <end position="174"/>
    </location>
</feature>
<keyword evidence="2" id="KW-0732">Signal</keyword>
<organism evidence="3 4">
    <name type="scientific">Discina gigas</name>
    <dbReference type="NCBI Taxonomy" id="1032678"/>
    <lineage>
        <taxon>Eukaryota</taxon>
        <taxon>Fungi</taxon>
        <taxon>Dikarya</taxon>
        <taxon>Ascomycota</taxon>
        <taxon>Pezizomycotina</taxon>
        <taxon>Pezizomycetes</taxon>
        <taxon>Pezizales</taxon>
        <taxon>Discinaceae</taxon>
        <taxon>Discina</taxon>
    </lineage>
</organism>
<dbReference type="Proteomes" id="UP001447188">
    <property type="component" value="Unassembled WGS sequence"/>
</dbReference>
<feature type="compositionally biased region" description="Polar residues" evidence="1">
    <location>
        <begin position="275"/>
        <end position="290"/>
    </location>
</feature>
<feature type="chain" id="PRO_5046698903" evidence="2">
    <location>
        <begin position="19"/>
        <end position="515"/>
    </location>
</feature>
<feature type="region of interest" description="Disordered" evidence="1">
    <location>
        <begin position="115"/>
        <end position="201"/>
    </location>
</feature>
<dbReference type="EMBL" id="JBBBZM010000136">
    <property type="protein sequence ID" value="KAL0633125.1"/>
    <property type="molecule type" value="Genomic_DNA"/>
</dbReference>
<evidence type="ECO:0000313" key="4">
    <source>
        <dbReference type="Proteomes" id="UP001447188"/>
    </source>
</evidence>
<keyword evidence="4" id="KW-1185">Reference proteome</keyword>
<feature type="compositionally biased region" description="Basic and acidic residues" evidence="1">
    <location>
        <begin position="175"/>
        <end position="201"/>
    </location>
</feature>
<name>A0ABR3GB23_9PEZI</name>
<evidence type="ECO:0000256" key="1">
    <source>
        <dbReference type="SAM" id="MobiDB-lite"/>
    </source>
</evidence>
<sequence length="515" mass="57732">MLHPVILGALLLGPLCGAIPVTQQPQPQPQQPEASLPNPLQAKILDRLSTPRQWSTEVPQELASAGLKVPAGLAAPPVEEPEVIPTDVVVEKMNWDSTATDRFKDFLAVLKKKQKANRQQEMVPDQSSKAAGPNQDPRYAGSMSAGAPVNSNPRAPVNWGYKSKRSVIPKKFRKAGKEEPKKEEPKKEDLPEEAVKEVPKEEVVADVEEVELTNEDFDNMFQYYTAKHDTKGFESLQGHLDGMMGRGQEDWRQKVWKPENGPAPGTHFRRDLGSPGSSPRYSSTPENPVSDTDRRPAISINPEIFNRIAADYRFHKNPTTINNEDSFFGRGSASHAHGSNFGHGSSNQGSGRGKRGSHFAGKLDKRSFAGYPNEEQGLELTSDTNARQLPHEPFEQEEAENRKWAHIGKELGNHWHYSYPSKERSSELTRSINARPALPREPYKQEREELQKWDLAGEEFETRIGDPIPLPGAEELQPGSFVRNSDFLEHAHRNCHNFEFPAGIVHNRIPRPRNY</sequence>
<reference evidence="3 4" key="1">
    <citation type="submission" date="2024-02" db="EMBL/GenBank/DDBJ databases">
        <title>Discinaceae phylogenomics.</title>
        <authorList>
            <person name="Dirks A.C."/>
            <person name="James T.Y."/>
        </authorList>
    </citation>
    <scope>NUCLEOTIDE SEQUENCE [LARGE SCALE GENOMIC DNA]</scope>
    <source>
        <strain evidence="3 4">ACD0624</strain>
    </source>
</reference>